<evidence type="ECO:0000313" key="3">
    <source>
        <dbReference type="Proteomes" id="UP000324689"/>
    </source>
</evidence>
<comment type="caution">
    <text evidence="2">The sequence shown here is derived from an EMBL/GenBank/DDBJ whole genome shotgun (WGS) entry which is preliminary data.</text>
</comment>
<accession>A0A5A5S1T2</accession>
<dbReference type="PANTHER" id="PTHR34107">
    <property type="entry name" value="SLL0198 PROTEIN-RELATED"/>
    <property type="match status" value="1"/>
</dbReference>
<dbReference type="Gene3D" id="3.90.1570.10">
    <property type="entry name" value="tt1808, chain A"/>
    <property type="match status" value="1"/>
</dbReference>
<dbReference type="PANTHER" id="PTHR34107:SF7">
    <property type="entry name" value="SLR2092 PROTEIN"/>
    <property type="match status" value="1"/>
</dbReference>
<dbReference type="CDD" id="cd06260">
    <property type="entry name" value="DUF820-like"/>
    <property type="match status" value="1"/>
</dbReference>
<dbReference type="EMBL" id="BHVQ01000012">
    <property type="protein sequence ID" value="GCA79421.1"/>
    <property type="molecule type" value="Genomic_DNA"/>
</dbReference>
<sequence>MNNPLVNWPETLTITQEQFQKIAASNRDLRLEKTAQGELIIMPPTGGNTGRRNLNLAGQVYIWNEKYQLGIAFDSSTAFHLPNGADRSPDVAWIRRERWESLTPEEQDDFSPICPDFVIELRSKTDSMKTLREKMREYLENGLQLGWLIDPKSKTVEIYRANQEVEVLHNPTHLSGENILTDFVLDLDDPPHPPSKGGRSK</sequence>
<gene>
    <name evidence="2" type="ORF">MiTs_01412</name>
</gene>
<dbReference type="AlphaFoldDB" id="A0A5A5S1T2"/>
<dbReference type="SUPFAM" id="SSF52980">
    <property type="entry name" value="Restriction endonuclease-like"/>
    <property type="match status" value="1"/>
</dbReference>
<dbReference type="Proteomes" id="UP000324689">
    <property type="component" value="Unassembled WGS sequence"/>
</dbReference>
<dbReference type="RefSeq" id="WP_149974443.1">
    <property type="nucleotide sequence ID" value="NZ_BHVQ01000012.1"/>
</dbReference>
<dbReference type="InterPro" id="IPR008538">
    <property type="entry name" value="Uma2"/>
</dbReference>
<dbReference type="Pfam" id="PF05685">
    <property type="entry name" value="Uma2"/>
    <property type="match status" value="1"/>
</dbReference>
<feature type="domain" description="Putative restriction endonuclease" evidence="1">
    <location>
        <begin position="17"/>
        <end position="187"/>
    </location>
</feature>
<evidence type="ECO:0000313" key="2">
    <source>
        <dbReference type="EMBL" id="GCA79421.1"/>
    </source>
</evidence>
<name>A0A5A5S1T2_MICAE</name>
<evidence type="ECO:0000259" key="1">
    <source>
        <dbReference type="Pfam" id="PF05685"/>
    </source>
</evidence>
<protein>
    <recommendedName>
        <fullName evidence="1">Putative restriction endonuclease domain-containing protein</fullName>
    </recommendedName>
</protein>
<dbReference type="InterPro" id="IPR011335">
    <property type="entry name" value="Restrct_endonuc-II-like"/>
</dbReference>
<proteinExistence type="predicted"/>
<dbReference type="InterPro" id="IPR012296">
    <property type="entry name" value="Nuclease_put_TT1808"/>
</dbReference>
<reference evidence="2 3" key="1">
    <citation type="submission" date="2018-09" db="EMBL/GenBank/DDBJ databases">
        <title>Evolutionary history of phycoerythrin pigmentation in the water bloom-forming cyanobacterium Microcystis aeruginosa.</title>
        <authorList>
            <person name="Tanabe Y."/>
            <person name="Tanabe Y."/>
            <person name="Yamaguchi H."/>
        </authorList>
    </citation>
    <scope>NUCLEOTIDE SEQUENCE [LARGE SCALE GENOMIC DNA]</scope>
    <source>
        <strain evidence="2 3">NIES-2521</strain>
    </source>
</reference>
<organism evidence="2 3">
    <name type="scientific">Microcystis aeruginosa NIES-2521</name>
    <dbReference type="NCBI Taxonomy" id="2303983"/>
    <lineage>
        <taxon>Bacteria</taxon>
        <taxon>Bacillati</taxon>
        <taxon>Cyanobacteriota</taxon>
        <taxon>Cyanophyceae</taxon>
        <taxon>Oscillatoriophycideae</taxon>
        <taxon>Chroococcales</taxon>
        <taxon>Microcystaceae</taxon>
        <taxon>Microcystis</taxon>
    </lineage>
</organism>